<dbReference type="InterPro" id="IPR025272">
    <property type="entry name" value="SocA_Panacea"/>
</dbReference>
<evidence type="ECO:0000313" key="4">
    <source>
        <dbReference type="Proteomes" id="UP001284901"/>
    </source>
</evidence>
<evidence type="ECO:0000313" key="3">
    <source>
        <dbReference type="EMBL" id="MDY5147250.1"/>
    </source>
</evidence>
<keyword evidence="4" id="KW-1185">Reference proteome</keyword>
<protein>
    <submittedName>
        <fullName evidence="2">DUF4065 domain-containing protein</fullName>
    </submittedName>
</protein>
<dbReference type="EMBL" id="JAWNFV010000014">
    <property type="protein sequence ID" value="MDY5141008.1"/>
    <property type="molecule type" value="Genomic_DNA"/>
</dbReference>
<dbReference type="Proteomes" id="UP001288320">
    <property type="component" value="Unassembled WGS sequence"/>
</dbReference>
<dbReference type="GeneID" id="92813203"/>
<dbReference type="Proteomes" id="UP001284901">
    <property type="component" value="Unassembled WGS sequence"/>
</dbReference>
<evidence type="ECO:0000313" key="5">
    <source>
        <dbReference type="Proteomes" id="UP001288320"/>
    </source>
</evidence>
<sequence>MANVEDIAGRILERCGRMTTMKLQKLTFYCQAAYLGETGRPLFEGDFQAWVNGPVSPDLFAQHRRKFFINPGELHSRGEGLSDRQRGVVDAVCAKLGELNPNELVEKTHREAPWREARKYCDTETRSTVVIPRDAIEEYYRANPVL</sequence>
<dbReference type="EMBL" id="JAWNFY010000046">
    <property type="protein sequence ID" value="MDY5147250.1"/>
    <property type="molecule type" value="Genomic_DNA"/>
</dbReference>
<evidence type="ECO:0000313" key="2">
    <source>
        <dbReference type="EMBL" id="MDY5141008.1"/>
    </source>
</evidence>
<dbReference type="RefSeq" id="WP_087070202.1">
    <property type="nucleotide sequence ID" value="NZ_CAUPFC010000013.1"/>
</dbReference>
<proteinExistence type="predicted"/>
<evidence type="ECO:0000259" key="1">
    <source>
        <dbReference type="Pfam" id="PF13274"/>
    </source>
</evidence>
<gene>
    <name evidence="2" type="ORF">R6G74_06760</name>
    <name evidence="3" type="ORF">R6P33_09535</name>
</gene>
<name>A0AAW9HQE8_9ACTO</name>
<organism evidence="2 5">
    <name type="scientific">Actinotignum timonense</name>
    <dbReference type="NCBI Taxonomy" id="1870995"/>
    <lineage>
        <taxon>Bacteria</taxon>
        <taxon>Bacillati</taxon>
        <taxon>Actinomycetota</taxon>
        <taxon>Actinomycetes</taxon>
        <taxon>Actinomycetales</taxon>
        <taxon>Actinomycetaceae</taxon>
        <taxon>Actinotignum</taxon>
    </lineage>
</organism>
<accession>A0AAW9HQE8</accession>
<feature type="domain" description="Antitoxin SocA-like Panacea" evidence="1">
    <location>
        <begin position="23"/>
        <end position="114"/>
    </location>
</feature>
<comment type="caution">
    <text evidence="2">The sequence shown here is derived from an EMBL/GenBank/DDBJ whole genome shotgun (WGS) entry which is preliminary data.</text>
</comment>
<dbReference type="AlphaFoldDB" id="A0AAW9HQE8"/>
<reference evidence="2 4" key="1">
    <citation type="submission" date="2023-10" db="EMBL/GenBank/DDBJ databases">
        <title>Whole Genome based description of the genera Actinobaculum and Actinotignum reveals a complex phylogenetic relationship within the species included in the genus Actinotignum.</title>
        <authorList>
            <person name="Jensen C.S."/>
            <person name="Dargis R."/>
            <person name="Kemp M."/>
            <person name="Christensen J.J."/>
        </authorList>
    </citation>
    <scope>NUCLEOTIDE SEQUENCE</scope>
    <source>
        <strain evidence="3 4">SLA_B089</strain>
        <strain evidence="2">SLA_B245</strain>
    </source>
</reference>
<dbReference type="Pfam" id="PF13274">
    <property type="entry name" value="SocA_Panacea"/>
    <property type="match status" value="1"/>
</dbReference>